<evidence type="ECO:0000313" key="9">
    <source>
        <dbReference type="EMBL" id="KAI7838882.1"/>
    </source>
</evidence>
<accession>A0AAD5H4C2</accession>
<reference evidence="9" key="1">
    <citation type="submission" date="2020-11" db="EMBL/GenBank/DDBJ databases">
        <title>Chlorella ohadii genome sequencing and assembly.</title>
        <authorList>
            <person name="Murik O."/>
            <person name="Treves H."/>
            <person name="Kedem I."/>
            <person name="Shotland Y."/>
            <person name="Kaplan A."/>
        </authorList>
    </citation>
    <scope>NUCLEOTIDE SEQUENCE</scope>
    <source>
        <strain evidence="9">1</strain>
    </source>
</reference>
<feature type="transmembrane region" description="Helical" evidence="8">
    <location>
        <begin position="102"/>
        <end position="123"/>
    </location>
</feature>
<organism evidence="9 10">
    <name type="scientific">Chlorella ohadii</name>
    <dbReference type="NCBI Taxonomy" id="2649997"/>
    <lineage>
        <taxon>Eukaryota</taxon>
        <taxon>Viridiplantae</taxon>
        <taxon>Chlorophyta</taxon>
        <taxon>core chlorophytes</taxon>
        <taxon>Trebouxiophyceae</taxon>
        <taxon>Chlorellales</taxon>
        <taxon>Chlorellaceae</taxon>
        <taxon>Chlorella clade</taxon>
        <taxon>Chlorella</taxon>
    </lineage>
</organism>
<dbReference type="Proteomes" id="UP001205105">
    <property type="component" value="Unassembled WGS sequence"/>
</dbReference>
<dbReference type="InterPro" id="IPR031155">
    <property type="entry name" value="DUR"/>
</dbReference>
<dbReference type="GO" id="GO:0015204">
    <property type="term" value="F:urea transmembrane transporter activity"/>
    <property type="evidence" value="ECO:0007669"/>
    <property type="project" value="InterPro"/>
</dbReference>
<feature type="transmembrane region" description="Helical" evidence="8">
    <location>
        <begin position="290"/>
        <end position="310"/>
    </location>
</feature>
<comment type="similarity">
    <text evidence="2 7">Belongs to the sodium:solute symporter (SSF) (TC 2.A.21) family.</text>
</comment>
<evidence type="ECO:0000256" key="6">
    <source>
        <dbReference type="ARBA" id="ARBA00023136"/>
    </source>
</evidence>
<dbReference type="CDD" id="cd11476">
    <property type="entry name" value="SLC5sbd_DUR3"/>
    <property type="match status" value="1"/>
</dbReference>
<feature type="transmembrane region" description="Helical" evidence="8">
    <location>
        <begin position="413"/>
        <end position="435"/>
    </location>
</feature>
<dbReference type="AlphaFoldDB" id="A0AAD5H4C2"/>
<feature type="transmembrane region" description="Helical" evidence="8">
    <location>
        <begin position="135"/>
        <end position="155"/>
    </location>
</feature>
<name>A0AAD5H4C2_9CHLO</name>
<evidence type="ECO:0000256" key="3">
    <source>
        <dbReference type="ARBA" id="ARBA00022448"/>
    </source>
</evidence>
<feature type="transmembrane region" description="Helical" evidence="8">
    <location>
        <begin position="516"/>
        <end position="540"/>
    </location>
</feature>
<dbReference type="PROSITE" id="PS50283">
    <property type="entry name" value="NA_SOLUT_SYMP_3"/>
    <property type="match status" value="1"/>
</dbReference>
<keyword evidence="6 8" id="KW-0472">Membrane</keyword>
<dbReference type="Gene3D" id="1.20.1730.10">
    <property type="entry name" value="Sodium/glucose cotransporter"/>
    <property type="match status" value="2"/>
</dbReference>
<feature type="transmembrane region" description="Helical" evidence="8">
    <location>
        <begin position="322"/>
        <end position="349"/>
    </location>
</feature>
<keyword evidence="10" id="KW-1185">Reference proteome</keyword>
<dbReference type="InterPro" id="IPR001734">
    <property type="entry name" value="Na/solute_symporter"/>
</dbReference>
<keyword evidence="3" id="KW-0813">Transport</keyword>
<evidence type="ECO:0000256" key="5">
    <source>
        <dbReference type="ARBA" id="ARBA00022989"/>
    </source>
</evidence>
<evidence type="ECO:0000256" key="2">
    <source>
        <dbReference type="ARBA" id="ARBA00006434"/>
    </source>
</evidence>
<evidence type="ECO:0000256" key="8">
    <source>
        <dbReference type="SAM" id="Phobius"/>
    </source>
</evidence>
<proteinExistence type="inferred from homology"/>
<dbReference type="EMBL" id="JADXDR010000115">
    <property type="protein sequence ID" value="KAI7838882.1"/>
    <property type="molecule type" value="Genomic_DNA"/>
</dbReference>
<evidence type="ECO:0000313" key="10">
    <source>
        <dbReference type="Proteomes" id="UP001205105"/>
    </source>
</evidence>
<feature type="transmembrane region" description="Helical" evidence="8">
    <location>
        <begin position="489"/>
        <end position="510"/>
    </location>
</feature>
<feature type="transmembrane region" description="Helical" evidence="8">
    <location>
        <begin position="57"/>
        <end position="81"/>
    </location>
</feature>
<evidence type="ECO:0000256" key="1">
    <source>
        <dbReference type="ARBA" id="ARBA00004141"/>
    </source>
</evidence>
<keyword evidence="5 8" id="KW-1133">Transmembrane helix</keyword>
<feature type="transmembrane region" description="Helical" evidence="8">
    <location>
        <begin position="355"/>
        <end position="373"/>
    </location>
</feature>
<feature type="transmembrane region" description="Helical" evidence="8">
    <location>
        <begin position="385"/>
        <end position="407"/>
    </location>
</feature>
<feature type="transmembrane region" description="Helical" evidence="8">
    <location>
        <begin position="210"/>
        <end position="228"/>
    </location>
</feature>
<evidence type="ECO:0000256" key="4">
    <source>
        <dbReference type="ARBA" id="ARBA00022692"/>
    </source>
</evidence>
<feature type="transmembrane region" description="Helical" evidence="8">
    <location>
        <begin position="176"/>
        <end position="204"/>
    </location>
</feature>
<gene>
    <name evidence="9" type="ORF">COHA_007348</name>
</gene>
<dbReference type="PANTHER" id="PTHR46154">
    <property type="match status" value="1"/>
</dbReference>
<evidence type="ECO:0008006" key="11">
    <source>
        <dbReference type="Google" id="ProtNLM"/>
    </source>
</evidence>
<dbReference type="InterPro" id="IPR038377">
    <property type="entry name" value="Na/Glc_symporter_sf"/>
</dbReference>
<evidence type="ECO:0000256" key="7">
    <source>
        <dbReference type="RuleBase" id="RU362091"/>
    </source>
</evidence>
<sequence length="598" mass="64759">MRSASRSLNHSLRVPVFFFFFIPAAPLPDSPIVSSSFADDCMTNGFFNGQAPLPQGYGYGIVIAFGLFFSIVTSFLVWLDYRYGGTKQTSEQFNTAGRSVKTGLIANVIVSEWTWAATLLQSSNVAWQYGVSGPFWYAAGATIQVLLFGILAVELKRKAPNAHTMLEIVRARWGKAAHLTFLCFAFTTNIIVCSMLILGGAAVIQALTNMNLYAASILIPVGVIMYTAHGGLKATFLSTYLHTIVVFIALCLFAFEIYAVKNTGLGSPGNVWTHLTDIATLGGAFKGGGLMWFCIPFTLATSLGLAAVALDLPITASEAAEGLVPPAVAVYILGKSGAVWITIMLFMAVTSTGSAELIAVSSLFSYDVYRTYWNPKATGKDIIRVSRYVIVGFGLLMGVLAIILFKIGLSLGWVYLFMGIAIGGAVAPIYMCLVWSKANASGAITGAICDWKTTREIPTIEEDASAHAVYEGEDSMEAMNKARKIMMRVGWGLSFILIILWPLLALPAGVFSKGYFTFWVILAITWGLIATVVSTTMPLWEARESLWTITRNLFTCAAPTPEEETKGEAQPGDFAQQMFPAPSFAEKMDRMDGEKSSP</sequence>
<dbReference type="GO" id="GO:0005886">
    <property type="term" value="C:plasma membrane"/>
    <property type="evidence" value="ECO:0007669"/>
    <property type="project" value="TreeGrafter"/>
</dbReference>
<protein>
    <recommendedName>
        <fullName evidence="11">Urea active transporter</fullName>
    </recommendedName>
</protein>
<comment type="subcellular location">
    <subcellularLocation>
        <location evidence="1">Membrane</location>
        <topology evidence="1">Multi-pass membrane protein</topology>
    </subcellularLocation>
</comment>
<dbReference type="PANTHER" id="PTHR46154:SF4">
    <property type="entry name" value="UREA ACTIVE TRANSPORTER"/>
    <property type="match status" value="1"/>
</dbReference>
<feature type="transmembrane region" description="Helical" evidence="8">
    <location>
        <begin position="240"/>
        <end position="260"/>
    </location>
</feature>
<keyword evidence="4 8" id="KW-0812">Transmembrane</keyword>
<comment type="caution">
    <text evidence="9">The sequence shown here is derived from an EMBL/GenBank/DDBJ whole genome shotgun (WGS) entry which is preliminary data.</text>
</comment>
<dbReference type="Pfam" id="PF00474">
    <property type="entry name" value="SSF"/>
    <property type="match status" value="2"/>
</dbReference>